<comment type="caution">
    <text evidence="1">The sequence shown here is derived from an EMBL/GenBank/DDBJ whole genome shotgun (WGS) entry which is preliminary data.</text>
</comment>
<sequence length="65" mass="7232">MKGNLRYPIYVDVNRTAINAIFKPGQNLSIPLVFIITTHDSRVHWVGNAEAEDLGEPLSRVLASL</sequence>
<gene>
    <name evidence="1" type="ORF">QCA50_005960</name>
</gene>
<accession>A0AAW0GKV2</accession>
<proteinExistence type="predicted"/>
<protein>
    <submittedName>
        <fullName evidence="1">Uncharacterized protein</fullName>
    </submittedName>
</protein>
<evidence type="ECO:0000313" key="1">
    <source>
        <dbReference type="EMBL" id="KAK7690858.1"/>
    </source>
</evidence>
<evidence type="ECO:0000313" key="2">
    <source>
        <dbReference type="Proteomes" id="UP001385951"/>
    </source>
</evidence>
<reference evidence="1 2" key="1">
    <citation type="submission" date="2022-09" db="EMBL/GenBank/DDBJ databases">
        <authorList>
            <person name="Palmer J.M."/>
        </authorList>
    </citation>
    <scope>NUCLEOTIDE SEQUENCE [LARGE SCALE GENOMIC DNA]</scope>
    <source>
        <strain evidence="1 2">DSM 7382</strain>
    </source>
</reference>
<dbReference type="AlphaFoldDB" id="A0AAW0GKV2"/>
<keyword evidence="2" id="KW-1185">Reference proteome</keyword>
<organism evidence="1 2">
    <name type="scientific">Cerrena zonata</name>
    <dbReference type="NCBI Taxonomy" id="2478898"/>
    <lineage>
        <taxon>Eukaryota</taxon>
        <taxon>Fungi</taxon>
        <taxon>Dikarya</taxon>
        <taxon>Basidiomycota</taxon>
        <taxon>Agaricomycotina</taxon>
        <taxon>Agaricomycetes</taxon>
        <taxon>Polyporales</taxon>
        <taxon>Cerrenaceae</taxon>
        <taxon>Cerrena</taxon>
    </lineage>
</organism>
<dbReference type="Proteomes" id="UP001385951">
    <property type="component" value="Unassembled WGS sequence"/>
</dbReference>
<name>A0AAW0GKV2_9APHY</name>
<dbReference type="EMBL" id="JASBNA010000006">
    <property type="protein sequence ID" value="KAK7690858.1"/>
    <property type="molecule type" value="Genomic_DNA"/>
</dbReference>